<dbReference type="Pfam" id="PF01494">
    <property type="entry name" value="FAD_binding_3"/>
    <property type="match status" value="1"/>
</dbReference>
<dbReference type="EMBL" id="JAPNKA010000001">
    <property type="protein sequence ID" value="MCY1082825.1"/>
    <property type="molecule type" value="Genomic_DNA"/>
</dbReference>
<dbReference type="SUPFAM" id="SSF51905">
    <property type="entry name" value="FAD/NAD(P)-binding domain"/>
    <property type="match status" value="1"/>
</dbReference>
<keyword evidence="1" id="KW-0560">Oxidoreductase</keyword>
<dbReference type="RefSeq" id="WP_267541379.1">
    <property type="nucleotide sequence ID" value="NZ_JAPNKA010000001.1"/>
</dbReference>
<evidence type="ECO:0000259" key="3">
    <source>
        <dbReference type="Pfam" id="PF01494"/>
    </source>
</evidence>
<sequence length="402" mass="43633">MRTNPREALIIGCGIAGPVVAMALQRAGLSATLYEARAEPAPHVGAFLNLAPNGLNALGALGLDAQVKAAGFACTGMVFRNSRGKRIGEMDGGSDAQRYGTAGIIIKRGLLHQVLLEEAVRRGIRVEFGKKLEGLQVDAGRSVTARFEDGTQARGELLLGCDGLHSRTRRLLLPDAPAPTYTKMVGCGGFLPNTLGLPPSSTMHMTFGKRAFFGYFVPTAGEIFWFNNLPQPEEPSRGALSSLSAEEWRRRLLEVHAEDPSPIPDILRAMTGEIGQYPIHDIPFLPTWHQGPVCLVGDAAHATSPHAGQGASLAIEDALVLARCLRDVPDVARAFAAYEGLRKERVEKLVRQGRRNGDMKPGASPLADWVRDLLMPFFLKLGTRTTDGTYSYRIDWEQKVVF</sequence>
<proteinExistence type="predicted"/>
<dbReference type="PANTHER" id="PTHR13789">
    <property type="entry name" value="MONOOXYGENASE"/>
    <property type="match status" value="1"/>
</dbReference>
<comment type="caution">
    <text evidence="4">The sequence shown here is derived from an EMBL/GenBank/DDBJ whole genome shotgun (WGS) entry which is preliminary data.</text>
</comment>
<dbReference type="InterPro" id="IPR002938">
    <property type="entry name" value="FAD-bd"/>
</dbReference>
<accession>A0ABT4AME4</accession>
<name>A0ABT4AME4_9BACT</name>
<dbReference type="InterPro" id="IPR050493">
    <property type="entry name" value="FAD-dep_Monooxygenase_BioMet"/>
</dbReference>
<evidence type="ECO:0000313" key="4">
    <source>
        <dbReference type="EMBL" id="MCY1082825.1"/>
    </source>
</evidence>
<dbReference type="Gene3D" id="3.50.50.60">
    <property type="entry name" value="FAD/NAD(P)-binding domain"/>
    <property type="match status" value="1"/>
</dbReference>
<dbReference type="PANTHER" id="PTHR13789:SF309">
    <property type="entry name" value="PUTATIVE (AFU_ORTHOLOGUE AFUA_6G14510)-RELATED"/>
    <property type="match status" value="1"/>
</dbReference>
<dbReference type="Proteomes" id="UP001207654">
    <property type="component" value="Unassembled WGS sequence"/>
</dbReference>
<gene>
    <name evidence="4" type="ORF">OV287_51080</name>
</gene>
<dbReference type="PRINTS" id="PR00420">
    <property type="entry name" value="RNGMNOXGNASE"/>
</dbReference>
<protein>
    <submittedName>
        <fullName evidence="4">FAD-dependent monooxygenase</fullName>
    </submittedName>
</protein>
<evidence type="ECO:0000313" key="5">
    <source>
        <dbReference type="Proteomes" id="UP001207654"/>
    </source>
</evidence>
<keyword evidence="2 4" id="KW-0503">Monooxygenase</keyword>
<organism evidence="4 5">
    <name type="scientific">Archangium lansingense</name>
    <dbReference type="NCBI Taxonomy" id="2995310"/>
    <lineage>
        <taxon>Bacteria</taxon>
        <taxon>Pseudomonadati</taxon>
        <taxon>Myxococcota</taxon>
        <taxon>Myxococcia</taxon>
        <taxon>Myxococcales</taxon>
        <taxon>Cystobacterineae</taxon>
        <taxon>Archangiaceae</taxon>
        <taxon>Archangium</taxon>
    </lineage>
</organism>
<evidence type="ECO:0000256" key="1">
    <source>
        <dbReference type="ARBA" id="ARBA00023002"/>
    </source>
</evidence>
<dbReference type="InterPro" id="IPR036188">
    <property type="entry name" value="FAD/NAD-bd_sf"/>
</dbReference>
<keyword evidence="5" id="KW-1185">Reference proteome</keyword>
<evidence type="ECO:0000256" key="2">
    <source>
        <dbReference type="ARBA" id="ARBA00023033"/>
    </source>
</evidence>
<reference evidence="4 5" key="1">
    <citation type="submission" date="2022-11" db="EMBL/GenBank/DDBJ databases">
        <title>Minimal conservation of predation-associated metabolite biosynthetic gene clusters underscores biosynthetic potential of Myxococcota including descriptions for ten novel species: Archangium lansinium sp. nov., Myxococcus landrumus sp. nov., Nannocystis bai.</title>
        <authorList>
            <person name="Ahearne A."/>
            <person name="Stevens C."/>
            <person name="Phillips K."/>
        </authorList>
    </citation>
    <scope>NUCLEOTIDE SEQUENCE [LARGE SCALE GENOMIC DNA]</scope>
    <source>
        <strain evidence="4 5">MIWBW</strain>
    </source>
</reference>
<dbReference type="GO" id="GO:0004497">
    <property type="term" value="F:monooxygenase activity"/>
    <property type="evidence" value="ECO:0007669"/>
    <property type="project" value="UniProtKB-KW"/>
</dbReference>
<feature type="domain" description="FAD-binding" evidence="3">
    <location>
        <begin position="7"/>
        <end position="351"/>
    </location>
</feature>